<evidence type="ECO:0000259" key="1">
    <source>
        <dbReference type="PROSITE" id="PS50181"/>
    </source>
</evidence>
<dbReference type="InterPro" id="IPR011043">
    <property type="entry name" value="Gal_Oxase/kelch_b-propeller"/>
</dbReference>
<proteinExistence type="predicted"/>
<evidence type="ECO:0000313" key="2">
    <source>
        <dbReference type="EMBL" id="EFH60449.1"/>
    </source>
</evidence>
<dbReference type="Proteomes" id="UP000008694">
    <property type="component" value="Unassembled WGS sequence"/>
</dbReference>
<dbReference type="Pfam" id="PF07734">
    <property type="entry name" value="FBA_1"/>
    <property type="match status" value="1"/>
</dbReference>
<dbReference type="NCBIfam" id="TIGR01640">
    <property type="entry name" value="F_box_assoc_1"/>
    <property type="match status" value="1"/>
</dbReference>
<dbReference type="PANTHER" id="PTHR31672">
    <property type="entry name" value="BNACNNG10540D PROTEIN"/>
    <property type="match status" value="1"/>
</dbReference>
<accession>D7L2U3</accession>
<dbReference type="CDD" id="cd22157">
    <property type="entry name" value="F-box_AtFBW1-like"/>
    <property type="match status" value="1"/>
</dbReference>
<dbReference type="PROSITE" id="PS50181">
    <property type="entry name" value="FBOX"/>
    <property type="match status" value="1"/>
</dbReference>
<dbReference type="InterPro" id="IPR050796">
    <property type="entry name" value="SCF_F-box_component"/>
</dbReference>
<dbReference type="InterPro" id="IPR017451">
    <property type="entry name" value="F-box-assoc_interact_dom"/>
</dbReference>
<dbReference type="STRING" id="81972.D7L2U3"/>
<dbReference type="SMART" id="SM00256">
    <property type="entry name" value="FBOX"/>
    <property type="match status" value="1"/>
</dbReference>
<dbReference type="SUPFAM" id="SSF81383">
    <property type="entry name" value="F-box domain"/>
    <property type="match status" value="1"/>
</dbReference>
<protein>
    <submittedName>
        <fullName evidence="2">Expressed protein</fullName>
    </submittedName>
</protein>
<dbReference type="HOGENOM" id="CLU_034692_0_0_1"/>
<dbReference type="EMBL" id="GL348715">
    <property type="protein sequence ID" value="EFH60449.1"/>
    <property type="molecule type" value="Genomic_DNA"/>
</dbReference>
<dbReference type="Gene3D" id="1.20.1280.50">
    <property type="match status" value="1"/>
</dbReference>
<dbReference type="PANTHER" id="PTHR31672:SF13">
    <property type="entry name" value="F-BOX PROTEIN CPR30-LIKE"/>
    <property type="match status" value="1"/>
</dbReference>
<sequence>MLSDLPKDLAEEVLSKFPVTSLRRVRFTCKKWNTLSKDRSFTRKHIDKEEAKKRQKKEFHVVMMLDFRVSLFSLNLLKPNCVERLGQLISLDDADQVDISNIFHCDGFLLCTTKDMSRLVVWNPCVGQTIWIKPRKSFNKLDRYALGYDVMKNHKVLRFVDHCNYRTEPLLREFEIYSFESDSWKVLDVNPDWEVDFVHRGLSVDGNSYWFARDKVSIWGGGHSYFLLCFDFTTERFGPRLAMPFQPFFGDTVALSSVGDNQIAVLCQRSSSPYTLKIWISSKIEPNAVSWNKLFLKVDMKPLTGVSFSYSGGSFFVDEEKKVAVVLDKKIGGGFDPTRNIAYIIGKEGYFKKVDLGESRNLTSLCKSTRKQPNPTRLCLEDFGCAFWLQHSILVVPLIL</sequence>
<dbReference type="InterPro" id="IPR006527">
    <property type="entry name" value="F-box-assoc_dom_typ1"/>
</dbReference>
<dbReference type="Gramene" id="fgenesh2_kg.3__3553__AT2G18780.1">
    <property type="protein sequence ID" value="fgenesh2_kg.3__3553__AT2G18780.1"/>
    <property type="gene ID" value="fgenesh2_kg.3__3553__AT2G18780.1"/>
</dbReference>
<organism evidence="3">
    <name type="scientific">Arabidopsis lyrata subsp. lyrata</name>
    <name type="common">Lyre-leaved rock-cress</name>
    <dbReference type="NCBI Taxonomy" id="81972"/>
    <lineage>
        <taxon>Eukaryota</taxon>
        <taxon>Viridiplantae</taxon>
        <taxon>Streptophyta</taxon>
        <taxon>Embryophyta</taxon>
        <taxon>Tracheophyta</taxon>
        <taxon>Spermatophyta</taxon>
        <taxon>Magnoliopsida</taxon>
        <taxon>eudicotyledons</taxon>
        <taxon>Gunneridae</taxon>
        <taxon>Pentapetalae</taxon>
        <taxon>rosids</taxon>
        <taxon>malvids</taxon>
        <taxon>Brassicales</taxon>
        <taxon>Brassicaceae</taxon>
        <taxon>Camelineae</taxon>
        <taxon>Arabidopsis</taxon>
    </lineage>
</organism>
<dbReference type="Pfam" id="PF00646">
    <property type="entry name" value="F-box"/>
    <property type="match status" value="1"/>
</dbReference>
<dbReference type="InterPro" id="IPR036047">
    <property type="entry name" value="F-box-like_dom_sf"/>
</dbReference>
<dbReference type="AlphaFoldDB" id="D7L2U3"/>
<name>D7L2U3_ARALL</name>
<dbReference type="SUPFAM" id="SSF50965">
    <property type="entry name" value="Galactose oxidase, central domain"/>
    <property type="match status" value="1"/>
</dbReference>
<gene>
    <name evidence="2" type="ORF">ARALYDRAFT_480852</name>
</gene>
<reference evidence="3" key="1">
    <citation type="journal article" date="2011" name="Nat. Genet.">
        <title>The Arabidopsis lyrata genome sequence and the basis of rapid genome size change.</title>
        <authorList>
            <person name="Hu T.T."/>
            <person name="Pattyn P."/>
            <person name="Bakker E.G."/>
            <person name="Cao J."/>
            <person name="Cheng J.-F."/>
            <person name="Clark R.M."/>
            <person name="Fahlgren N."/>
            <person name="Fawcett J.A."/>
            <person name="Grimwood J."/>
            <person name="Gundlach H."/>
            <person name="Haberer G."/>
            <person name="Hollister J.D."/>
            <person name="Ossowski S."/>
            <person name="Ottilar R.P."/>
            <person name="Salamov A.A."/>
            <person name="Schneeberger K."/>
            <person name="Spannagl M."/>
            <person name="Wang X."/>
            <person name="Yang L."/>
            <person name="Nasrallah M.E."/>
            <person name="Bergelson J."/>
            <person name="Carrington J.C."/>
            <person name="Gaut B.S."/>
            <person name="Schmutz J."/>
            <person name="Mayer K.F.X."/>
            <person name="Van de Peer Y."/>
            <person name="Grigoriev I.V."/>
            <person name="Nordborg M."/>
            <person name="Weigel D."/>
            <person name="Guo Y.-L."/>
        </authorList>
    </citation>
    <scope>NUCLEOTIDE SEQUENCE [LARGE SCALE GENOMIC DNA]</scope>
    <source>
        <strain evidence="3">cv. MN47</strain>
    </source>
</reference>
<evidence type="ECO:0000313" key="3">
    <source>
        <dbReference type="Proteomes" id="UP000008694"/>
    </source>
</evidence>
<keyword evidence="3" id="KW-1185">Reference proteome</keyword>
<dbReference type="InterPro" id="IPR001810">
    <property type="entry name" value="F-box_dom"/>
</dbReference>
<feature type="domain" description="F-box" evidence="1">
    <location>
        <begin position="1"/>
        <end position="45"/>
    </location>
</feature>